<gene>
    <name evidence="6" type="primary">154</name>
    <name evidence="6" type="ORF">SEA_PUPPER_154</name>
</gene>
<dbReference type="PROSITE" id="PS50163">
    <property type="entry name" value="RECA_3"/>
    <property type="match status" value="1"/>
</dbReference>
<reference evidence="6 7" key="1">
    <citation type="submission" date="2019-05" db="EMBL/GenBank/DDBJ databases">
        <authorList>
            <person name="Pope W.H."/>
            <person name="Garlena R.A."/>
            <person name="Russell D.A."/>
            <person name="Jacobs-Sera D."/>
            <person name="Hatfull G.F."/>
        </authorList>
    </citation>
    <scope>NUCLEOTIDE SEQUENCE [LARGE SCALE GENOMIC DNA]</scope>
</reference>
<dbReference type="GO" id="GO:0003697">
    <property type="term" value="F:single-stranded DNA binding"/>
    <property type="evidence" value="ECO:0007669"/>
    <property type="project" value="InterPro"/>
</dbReference>
<dbReference type="SUPFAM" id="SSF52540">
    <property type="entry name" value="P-loop containing nucleoside triphosphate hydrolases"/>
    <property type="match status" value="1"/>
</dbReference>
<comment type="similarity">
    <text evidence="1">Belongs to the RecA family.</text>
</comment>
<dbReference type="PANTHER" id="PTHR45900:SF1">
    <property type="entry name" value="MITOCHONDRIAL DNA REPAIR PROTEIN RECA HOMOLOG-RELATED"/>
    <property type="match status" value="1"/>
</dbReference>
<sequence>MNRELDKVMDKINERYGANSVMMASDVPVRPAIPSGSLALDFAIGIGGLPPDRVIEVAGGEGSGKTTLGLLSMAQFLDAQPKREALIIDTEHKLTMTWVEKLIGVERMKRVRLVWPNHMEQATQIFTEFVSTGQVCFVLFDSIGGAPTAAAMSKDAEVGEVGGNARAVTRFARLAATYSQKFNCLTFAVNQIREDMEGYRRHITPGGKAWGHACILRIKLKKSTKEKAEAVIDGEKMPVGFLVQAQVIKNQLAAPGRTASWWFYNIETEENAFGVDTLEELVRIGIAVGVVERKGAFYNHPRLPGGKVQGRGGLVTAVRNDPAVRDDIVADITAAITRDRSLSKVAPIDPEFDEAAQ</sequence>
<feature type="domain" description="RecA family profile 2" evidence="5">
    <location>
        <begin position="204"/>
        <end position="280"/>
    </location>
</feature>
<dbReference type="GO" id="GO:0005524">
    <property type="term" value="F:ATP binding"/>
    <property type="evidence" value="ECO:0007669"/>
    <property type="project" value="UniProtKB-KW"/>
</dbReference>
<dbReference type="RefSeq" id="YP_010058942.1">
    <property type="nucleotide sequence ID" value="NC_054723.1"/>
</dbReference>
<dbReference type="Proteomes" id="UP000318375">
    <property type="component" value="Segment"/>
</dbReference>
<evidence type="ECO:0000313" key="7">
    <source>
        <dbReference type="Proteomes" id="UP000318375"/>
    </source>
</evidence>
<keyword evidence="7" id="KW-1185">Reference proteome</keyword>
<dbReference type="InterPro" id="IPR049428">
    <property type="entry name" value="RecA-like_N"/>
</dbReference>
<dbReference type="InterPro" id="IPR020587">
    <property type="entry name" value="RecA_monomer-monomer_interface"/>
</dbReference>
<dbReference type="EMBL" id="MK977695">
    <property type="protein sequence ID" value="QDF18640.1"/>
    <property type="molecule type" value="Genomic_DNA"/>
</dbReference>
<evidence type="ECO:0000256" key="3">
    <source>
        <dbReference type="ARBA" id="ARBA00022840"/>
    </source>
</evidence>
<dbReference type="Gene3D" id="3.40.50.300">
    <property type="entry name" value="P-loop containing nucleotide triphosphate hydrolases"/>
    <property type="match status" value="1"/>
</dbReference>
<evidence type="ECO:0000259" key="5">
    <source>
        <dbReference type="PROSITE" id="PS50163"/>
    </source>
</evidence>
<proteinExistence type="inferred from homology"/>
<dbReference type="GO" id="GO:0008094">
    <property type="term" value="F:ATP-dependent activity, acting on DNA"/>
    <property type="evidence" value="ECO:0007669"/>
    <property type="project" value="InterPro"/>
</dbReference>
<dbReference type="GO" id="GO:0006281">
    <property type="term" value="P:DNA repair"/>
    <property type="evidence" value="ECO:0007669"/>
    <property type="project" value="InterPro"/>
</dbReference>
<evidence type="ECO:0000256" key="2">
    <source>
        <dbReference type="ARBA" id="ARBA00022741"/>
    </source>
</evidence>
<keyword evidence="4" id="KW-0233">DNA recombination</keyword>
<dbReference type="GO" id="GO:0006310">
    <property type="term" value="P:DNA recombination"/>
    <property type="evidence" value="ECO:0007669"/>
    <property type="project" value="UniProtKB-KW"/>
</dbReference>
<dbReference type="InterPro" id="IPR027417">
    <property type="entry name" value="P-loop_NTPase"/>
</dbReference>
<evidence type="ECO:0000256" key="4">
    <source>
        <dbReference type="ARBA" id="ARBA00023172"/>
    </source>
</evidence>
<evidence type="ECO:0000313" key="6">
    <source>
        <dbReference type="EMBL" id="QDF18640.1"/>
    </source>
</evidence>
<dbReference type="Pfam" id="PF00154">
    <property type="entry name" value="RecA_N"/>
    <property type="match status" value="1"/>
</dbReference>
<dbReference type="InterPro" id="IPR013765">
    <property type="entry name" value="DNA_recomb/repair_RecA"/>
</dbReference>
<organism evidence="6 7">
    <name type="scientific">Gordonia phage Pupper</name>
    <dbReference type="NCBI Taxonomy" id="2571249"/>
    <lineage>
        <taxon>Viruses</taxon>
        <taxon>Duplodnaviria</taxon>
        <taxon>Heunggongvirae</taxon>
        <taxon>Uroviricota</taxon>
        <taxon>Caudoviricetes</taxon>
        <taxon>Puppervirus</taxon>
        <taxon>Puppervirus Pupper</taxon>
    </lineage>
</organism>
<dbReference type="GeneID" id="64766173"/>
<accession>A0A4Y6EIT1</accession>
<name>A0A4Y6EIT1_9CAUD</name>
<dbReference type="KEGG" id="vg:64766173"/>
<keyword evidence="3" id="KW-0067">ATP-binding</keyword>
<dbReference type="PANTHER" id="PTHR45900">
    <property type="entry name" value="RECA"/>
    <property type="match status" value="1"/>
</dbReference>
<keyword evidence="2" id="KW-0547">Nucleotide-binding</keyword>
<protein>
    <submittedName>
        <fullName evidence="6">RecA-like DNA recombinase</fullName>
    </submittedName>
</protein>
<evidence type="ECO:0000256" key="1">
    <source>
        <dbReference type="ARBA" id="ARBA00009391"/>
    </source>
</evidence>